<dbReference type="OrthoDB" id="966190at2"/>
<evidence type="ECO:0000256" key="1">
    <source>
        <dbReference type="SAM" id="Phobius"/>
    </source>
</evidence>
<dbReference type="EMBL" id="VORO01000009">
    <property type="protein sequence ID" value="TXD89069.1"/>
    <property type="molecule type" value="Genomic_DNA"/>
</dbReference>
<keyword evidence="1" id="KW-1133">Transmembrane helix</keyword>
<dbReference type="RefSeq" id="WP_147086423.1">
    <property type="nucleotide sequence ID" value="NZ_VORM01000032.1"/>
</dbReference>
<evidence type="ECO:0000313" key="2">
    <source>
        <dbReference type="EMBL" id="TXD89069.1"/>
    </source>
</evidence>
<feature type="transmembrane region" description="Helical" evidence="1">
    <location>
        <begin position="61"/>
        <end position="79"/>
    </location>
</feature>
<organism evidence="2 3">
    <name type="scientific">Subsaximicrobium wynnwilliamsii</name>
    <dbReference type="NCBI Taxonomy" id="291179"/>
    <lineage>
        <taxon>Bacteria</taxon>
        <taxon>Pseudomonadati</taxon>
        <taxon>Bacteroidota</taxon>
        <taxon>Flavobacteriia</taxon>
        <taxon>Flavobacteriales</taxon>
        <taxon>Flavobacteriaceae</taxon>
        <taxon>Subsaximicrobium</taxon>
    </lineage>
</organism>
<keyword evidence="1" id="KW-0472">Membrane</keyword>
<feature type="transmembrane region" description="Helical" evidence="1">
    <location>
        <begin position="124"/>
        <end position="143"/>
    </location>
</feature>
<feature type="transmembrane region" description="Helical" evidence="1">
    <location>
        <begin position="149"/>
        <end position="182"/>
    </location>
</feature>
<feature type="transmembrane region" description="Helical" evidence="1">
    <location>
        <begin position="335"/>
        <end position="354"/>
    </location>
</feature>
<feature type="transmembrane region" description="Helical" evidence="1">
    <location>
        <begin position="99"/>
        <end position="117"/>
    </location>
</feature>
<protein>
    <recommendedName>
        <fullName evidence="4">Oligosaccharide repeat unit polymerase</fullName>
    </recommendedName>
</protein>
<sequence length="429" mass="49723">MTEALLIILFFFFLYRLIKNIGKSFPLFDLVIVLYLLQYGIAPLLEYNIDPLNSMSISKEEYISFATFSCLAFIIGLFSVKNKFKKLEITVSSELASNLGRAFLLIALFGNLAVFFLPYSLRAILTFFVILKSPGVFCLIYSDKKLDKIIIALIFLQTAISSILNAMLIEFIVFTVFFAMFYSLRYEVSTKLKYTIIAIGILFLSVYQGVKQEYRENTWEEEIGWQGKVAILTDLISIDSFTAAFDSDLDNNESIVQTVHRLNQGWQTSMVVNHVPKYVDFENGSALKDDILSSIMPRFLMPNKRVVNDYERYNHYTGYILNDQTSMSVGVIGDFYLNFGFNGTLVSMFVFGFFMAKVCLWFYKKYIVKNPIDLVWLPFIFSYFIRPGNEFYMVLNHLIKAFIIFFLVRKFLYPYIYKRLALKSSRLAS</sequence>
<dbReference type="Proteomes" id="UP000321578">
    <property type="component" value="Unassembled WGS sequence"/>
</dbReference>
<keyword evidence="1" id="KW-0812">Transmembrane</keyword>
<evidence type="ECO:0008006" key="4">
    <source>
        <dbReference type="Google" id="ProtNLM"/>
    </source>
</evidence>
<reference evidence="2 3" key="1">
    <citation type="submission" date="2019-08" db="EMBL/GenBank/DDBJ databases">
        <title>Genomes of Subsaximicrobium wynnwilliamsii strains.</title>
        <authorList>
            <person name="Bowman J.P."/>
        </authorList>
    </citation>
    <scope>NUCLEOTIDE SEQUENCE [LARGE SCALE GENOMIC DNA]</scope>
    <source>
        <strain evidence="2 3">2-80-2</strain>
    </source>
</reference>
<keyword evidence="3" id="KW-1185">Reference proteome</keyword>
<accession>A0A5C6ZHZ9</accession>
<feature type="transmembrane region" description="Helical" evidence="1">
    <location>
        <begin position="30"/>
        <end position="49"/>
    </location>
</feature>
<comment type="caution">
    <text evidence="2">The sequence shown here is derived from an EMBL/GenBank/DDBJ whole genome shotgun (WGS) entry which is preliminary data.</text>
</comment>
<feature type="transmembrane region" description="Helical" evidence="1">
    <location>
        <begin position="194"/>
        <end position="210"/>
    </location>
</feature>
<name>A0A5C6ZHZ9_9FLAO</name>
<proteinExistence type="predicted"/>
<evidence type="ECO:0000313" key="3">
    <source>
        <dbReference type="Proteomes" id="UP000321578"/>
    </source>
</evidence>
<dbReference type="AlphaFoldDB" id="A0A5C6ZHZ9"/>
<feature type="transmembrane region" description="Helical" evidence="1">
    <location>
        <begin position="391"/>
        <end position="412"/>
    </location>
</feature>
<gene>
    <name evidence="2" type="ORF">ESY86_09850</name>
</gene>